<dbReference type="PROSITE" id="PS50893">
    <property type="entry name" value="ABC_TRANSPORTER_2"/>
    <property type="match status" value="2"/>
</dbReference>
<evidence type="ECO:0000313" key="10">
    <source>
        <dbReference type="EMBL" id="SKB40514.1"/>
    </source>
</evidence>
<dbReference type="CDD" id="cd03215">
    <property type="entry name" value="ABC_Carb_Monos_II"/>
    <property type="match status" value="1"/>
</dbReference>
<name>A0A1T5AZW7_9FIRM</name>
<evidence type="ECO:0000256" key="4">
    <source>
        <dbReference type="ARBA" id="ARBA00022737"/>
    </source>
</evidence>
<keyword evidence="2" id="KW-0813">Transport</keyword>
<gene>
    <name evidence="10" type="ORF">SAMN02745120_1319</name>
</gene>
<dbReference type="InterPro" id="IPR050107">
    <property type="entry name" value="ABC_carbohydrate_import_ATPase"/>
</dbReference>
<dbReference type="GO" id="GO:0005524">
    <property type="term" value="F:ATP binding"/>
    <property type="evidence" value="ECO:0007669"/>
    <property type="project" value="UniProtKB-KW"/>
</dbReference>
<sequence length="506" mass="56400">MSEEIIKLIGITKRFPGVLANDNVTLDVRKGEIYALVGENGAGKSTLMKTMYGLHQPTEGEVWIKGKKIEDFSPSTAIKNGIGMVHQHFMLLPSFTIAENIVLGKELRKNRVFLDKDEANKKVISLSKEYGLEVDPKLKIEDASVGLQQRVEILKALYKGADILILDEPTAVLTPQETKELFAVIKKLVKEKDMTVIIITHKLNEVIEISDRVGVMRAGKLIGVENTKDVTEKILAEMMVGREVLFEQIDKNDAYGDILVQVDNLWVKDNRGFDAIKGISFGVRAGEILGIAGIEGNGQSELIEALTGIRKVEKGKVYIKNKEATNLSPKKIREMGTSHIPEDRLTTGMSKDSSIEDNILMGKQHNEEFATKGIQLKRKSIKKYAKDLIEKFDVRTASEEVKMGSLSGGNMQKVIIAREFSFDTPILFISQPTRGVDIGAIEFIHEQIVKKRNEGCAIVLVSAELDEIFRLSDRILCLYEGNITGKFKNGEISKLDIGYYMTGNRN</sequence>
<keyword evidence="8" id="KW-0472">Membrane</keyword>
<feature type="domain" description="ABC transporter" evidence="9">
    <location>
        <begin position="260"/>
        <end position="505"/>
    </location>
</feature>
<keyword evidence="7" id="KW-1278">Translocase</keyword>
<keyword evidence="6 10" id="KW-0067">ATP-binding</keyword>
<evidence type="ECO:0000313" key="11">
    <source>
        <dbReference type="Proteomes" id="UP000243406"/>
    </source>
</evidence>
<keyword evidence="11" id="KW-1185">Reference proteome</keyword>
<evidence type="ECO:0000256" key="1">
    <source>
        <dbReference type="ARBA" id="ARBA00004202"/>
    </source>
</evidence>
<reference evidence="11" key="1">
    <citation type="submission" date="2017-02" db="EMBL/GenBank/DDBJ databases">
        <authorList>
            <person name="Varghese N."/>
            <person name="Submissions S."/>
        </authorList>
    </citation>
    <scope>NUCLEOTIDE SEQUENCE [LARGE SCALE GENOMIC DNA]</scope>
    <source>
        <strain evidence="11">ATCC 35199</strain>
    </source>
</reference>
<dbReference type="SUPFAM" id="SSF52540">
    <property type="entry name" value="P-loop containing nucleoside triphosphate hydrolases"/>
    <property type="match status" value="2"/>
</dbReference>
<protein>
    <submittedName>
        <fullName evidence="10">Nucleoside ABC transporter ATP-binding protein</fullName>
    </submittedName>
</protein>
<evidence type="ECO:0000259" key="9">
    <source>
        <dbReference type="PROSITE" id="PS50893"/>
    </source>
</evidence>
<evidence type="ECO:0000256" key="2">
    <source>
        <dbReference type="ARBA" id="ARBA00022448"/>
    </source>
</evidence>
<dbReference type="EMBL" id="FUYN01000002">
    <property type="protein sequence ID" value="SKB40514.1"/>
    <property type="molecule type" value="Genomic_DNA"/>
</dbReference>
<dbReference type="InterPro" id="IPR017871">
    <property type="entry name" value="ABC_transporter-like_CS"/>
</dbReference>
<dbReference type="OrthoDB" id="9771863at2"/>
<accession>A0A1T5AZW7</accession>
<dbReference type="SMART" id="SM00382">
    <property type="entry name" value="AAA"/>
    <property type="match status" value="2"/>
</dbReference>
<dbReference type="GO" id="GO:0005886">
    <property type="term" value="C:plasma membrane"/>
    <property type="evidence" value="ECO:0007669"/>
    <property type="project" value="UniProtKB-SubCell"/>
</dbReference>
<evidence type="ECO:0000256" key="7">
    <source>
        <dbReference type="ARBA" id="ARBA00022967"/>
    </source>
</evidence>
<keyword evidence="5" id="KW-0547">Nucleotide-binding</keyword>
<dbReference type="PANTHER" id="PTHR43790">
    <property type="entry name" value="CARBOHYDRATE TRANSPORT ATP-BINDING PROTEIN MG119-RELATED"/>
    <property type="match status" value="1"/>
</dbReference>
<dbReference type="InterPro" id="IPR027417">
    <property type="entry name" value="P-loop_NTPase"/>
</dbReference>
<organism evidence="10 11">
    <name type="scientific">Acetoanaerobium noterae</name>
    <dbReference type="NCBI Taxonomy" id="745369"/>
    <lineage>
        <taxon>Bacteria</taxon>
        <taxon>Bacillati</taxon>
        <taxon>Bacillota</taxon>
        <taxon>Clostridia</taxon>
        <taxon>Peptostreptococcales</taxon>
        <taxon>Filifactoraceae</taxon>
        <taxon>Acetoanaerobium</taxon>
    </lineage>
</organism>
<dbReference type="AlphaFoldDB" id="A0A1T5AZW7"/>
<feature type="domain" description="ABC transporter" evidence="9">
    <location>
        <begin position="6"/>
        <end position="243"/>
    </location>
</feature>
<proteinExistence type="predicted"/>
<dbReference type="Proteomes" id="UP000243406">
    <property type="component" value="Unassembled WGS sequence"/>
</dbReference>
<dbReference type="InterPro" id="IPR003593">
    <property type="entry name" value="AAA+_ATPase"/>
</dbReference>
<dbReference type="RefSeq" id="WP_079589209.1">
    <property type="nucleotide sequence ID" value="NZ_FUYN01000002.1"/>
</dbReference>
<keyword evidence="4" id="KW-0677">Repeat</keyword>
<evidence type="ECO:0000256" key="5">
    <source>
        <dbReference type="ARBA" id="ARBA00022741"/>
    </source>
</evidence>
<dbReference type="Pfam" id="PF00005">
    <property type="entry name" value="ABC_tran"/>
    <property type="match status" value="2"/>
</dbReference>
<evidence type="ECO:0000256" key="3">
    <source>
        <dbReference type="ARBA" id="ARBA00022475"/>
    </source>
</evidence>
<comment type="subcellular location">
    <subcellularLocation>
        <location evidence="1">Cell membrane</location>
        <topology evidence="1">Peripheral membrane protein</topology>
    </subcellularLocation>
</comment>
<dbReference type="PROSITE" id="PS00211">
    <property type="entry name" value="ABC_TRANSPORTER_1"/>
    <property type="match status" value="1"/>
</dbReference>
<dbReference type="PANTHER" id="PTHR43790:SF4">
    <property type="entry name" value="GUANOSINE IMPORT ATP-BINDING PROTEIN NUPO"/>
    <property type="match status" value="1"/>
</dbReference>
<evidence type="ECO:0000256" key="8">
    <source>
        <dbReference type="ARBA" id="ARBA00023136"/>
    </source>
</evidence>
<keyword evidence="3" id="KW-1003">Cell membrane</keyword>
<dbReference type="GO" id="GO:0016887">
    <property type="term" value="F:ATP hydrolysis activity"/>
    <property type="evidence" value="ECO:0007669"/>
    <property type="project" value="InterPro"/>
</dbReference>
<dbReference type="Gene3D" id="3.40.50.300">
    <property type="entry name" value="P-loop containing nucleotide triphosphate hydrolases"/>
    <property type="match status" value="2"/>
</dbReference>
<dbReference type="CDD" id="cd03216">
    <property type="entry name" value="ABC_Carb_Monos_I"/>
    <property type="match status" value="1"/>
</dbReference>
<dbReference type="InterPro" id="IPR003439">
    <property type="entry name" value="ABC_transporter-like_ATP-bd"/>
</dbReference>
<evidence type="ECO:0000256" key="6">
    <source>
        <dbReference type="ARBA" id="ARBA00022840"/>
    </source>
</evidence>
<dbReference type="FunFam" id="3.40.50.300:FF:000127">
    <property type="entry name" value="Ribose import ATP-binding protein RbsA"/>
    <property type="match status" value="1"/>
</dbReference>